<comment type="similarity">
    <text evidence="8">Belongs to the RNase Z family.</text>
</comment>
<dbReference type="PANTHER" id="PTHR46018:SF2">
    <property type="entry name" value="ZINC PHOSPHODIESTERASE ELAC PROTEIN 1"/>
    <property type="match status" value="1"/>
</dbReference>
<feature type="active site" description="Proton acceptor" evidence="8">
    <location>
        <position position="67"/>
    </location>
</feature>
<dbReference type="Pfam" id="PF12706">
    <property type="entry name" value="Lactamase_B_2"/>
    <property type="match status" value="1"/>
</dbReference>
<evidence type="ECO:0000256" key="7">
    <source>
        <dbReference type="ARBA" id="ARBA00022833"/>
    </source>
</evidence>
<evidence type="ECO:0000256" key="2">
    <source>
        <dbReference type="ARBA" id="ARBA00022694"/>
    </source>
</evidence>
<dbReference type="InterPro" id="IPR013471">
    <property type="entry name" value="RNase_Z/BN"/>
</dbReference>
<dbReference type="Gene3D" id="3.60.15.10">
    <property type="entry name" value="Ribonuclease Z/Hydroxyacylglutathione hydrolase-like"/>
    <property type="match status" value="1"/>
</dbReference>
<comment type="subunit">
    <text evidence="1 8">Homodimer.</text>
</comment>
<evidence type="ECO:0000256" key="3">
    <source>
        <dbReference type="ARBA" id="ARBA00022722"/>
    </source>
</evidence>
<feature type="binding site" evidence="8">
    <location>
        <position position="65"/>
    </location>
    <ligand>
        <name>Zn(2+)</name>
        <dbReference type="ChEBI" id="CHEBI:29105"/>
        <label>1</label>
        <note>catalytic</note>
    </ligand>
</feature>
<dbReference type="GO" id="GO:0008270">
    <property type="term" value="F:zinc ion binding"/>
    <property type="evidence" value="ECO:0007669"/>
    <property type="project" value="UniProtKB-UniRule"/>
</dbReference>
<dbReference type="PANTHER" id="PTHR46018">
    <property type="entry name" value="ZINC PHOSPHODIESTERASE ELAC PROTEIN 1"/>
    <property type="match status" value="1"/>
</dbReference>
<name>A0A948TBY4_9BACT</name>
<protein>
    <recommendedName>
        <fullName evidence="8">Ribonuclease Z</fullName>
        <shortName evidence="8">RNase Z</shortName>
        <ecNumber evidence="8">3.1.26.11</ecNumber>
    </recommendedName>
    <alternativeName>
        <fullName evidence="8">tRNA 3 endonuclease</fullName>
    </alternativeName>
    <alternativeName>
        <fullName evidence="8">tRNase Z</fullName>
    </alternativeName>
</protein>
<keyword evidence="5 8" id="KW-0255">Endonuclease</keyword>
<evidence type="ECO:0000256" key="4">
    <source>
        <dbReference type="ARBA" id="ARBA00022723"/>
    </source>
</evidence>
<reference evidence="10" key="2">
    <citation type="submission" date="2021-04" db="EMBL/GenBank/DDBJ databases">
        <authorList>
            <person name="Gilroy R."/>
        </authorList>
    </citation>
    <scope>NUCLEOTIDE SEQUENCE</scope>
    <source>
        <strain evidence="10">G4-2901</strain>
    </source>
</reference>
<dbReference type="Proteomes" id="UP000783796">
    <property type="component" value="Unassembled WGS sequence"/>
</dbReference>
<accession>A0A948TBY4</accession>
<keyword evidence="6 8" id="KW-0378">Hydrolase</keyword>
<dbReference type="Pfam" id="PF23023">
    <property type="entry name" value="Anti-Pycsar_Apyc1"/>
    <property type="match status" value="1"/>
</dbReference>
<evidence type="ECO:0000256" key="8">
    <source>
        <dbReference type="HAMAP-Rule" id="MF_01818"/>
    </source>
</evidence>
<feature type="binding site" evidence="8">
    <location>
        <position position="143"/>
    </location>
    <ligand>
        <name>Zn(2+)</name>
        <dbReference type="ChEBI" id="CHEBI:29105"/>
        <label>1</label>
        <note>catalytic</note>
    </ligand>
</feature>
<dbReference type="EC" id="3.1.26.11" evidence="8"/>
<dbReference type="NCBIfam" id="NF000801">
    <property type="entry name" value="PRK00055.1-3"/>
    <property type="match status" value="1"/>
</dbReference>
<keyword evidence="3 8" id="KW-0540">Nuclease</keyword>
<dbReference type="CDD" id="cd07717">
    <property type="entry name" value="RNaseZ_ZiPD-like_MBL-fold"/>
    <property type="match status" value="1"/>
</dbReference>
<keyword evidence="7 8" id="KW-0862">Zinc</keyword>
<comment type="catalytic activity">
    <reaction evidence="8">
        <text>Endonucleolytic cleavage of RNA, removing extra 3' nucleotides from tRNA precursor, generating 3' termini of tRNAs. A 3'-hydroxy group is left at the tRNA terminus and a 5'-phosphoryl group is left at the trailer molecule.</text>
        <dbReference type="EC" id="3.1.26.11"/>
    </reaction>
</comment>
<feature type="binding site" evidence="8">
    <location>
        <position position="67"/>
    </location>
    <ligand>
        <name>Zn(2+)</name>
        <dbReference type="ChEBI" id="CHEBI:29105"/>
        <label>2</label>
        <note>catalytic</note>
    </ligand>
</feature>
<dbReference type="HAMAP" id="MF_01818">
    <property type="entry name" value="RNase_Z_BN"/>
    <property type="match status" value="1"/>
</dbReference>
<keyword evidence="2 8" id="KW-0819">tRNA processing</keyword>
<dbReference type="EMBL" id="JAHLFW010000065">
    <property type="protein sequence ID" value="MBU3838147.1"/>
    <property type="molecule type" value="Genomic_DNA"/>
</dbReference>
<dbReference type="InterPro" id="IPR001279">
    <property type="entry name" value="Metallo-B-lactamas"/>
</dbReference>
<feature type="binding site" evidence="8">
    <location>
        <position position="63"/>
    </location>
    <ligand>
        <name>Zn(2+)</name>
        <dbReference type="ChEBI" id="CHEBI:29105"/>
        <label>1</label>
        <note>catalytic</note>
    </ligand>
</feature>
<dbReference type="GO" id="GO:0042781">
    <property type="term" value="F:3'-tRNA processing endoribonuclease activity"/>
    <property type="evidence" value="ECO:0007669"/>
    <property type="project" value="UniProtKB-UniRule"/>
</dbReference>
<feature type="binding site" evidence="8">
    <location>
        <position position="271"/>
    </location>
    <ligand>
        <name>Zn(2+)</name>
        <dbReference type="ChEBI" id="CHEBI:29105"/>
        <label>2</label>
        <note>catalytic</note>
    </ligand>
</feature>
<proteinExistence type="inferred from homology"/>
<keyword evidence="4 8" id="KW-0479">Metal-binding</keyword>
<evidence type="ECO:0000256" key="5">
    <source>
        <dbReference type="ARBA" id="ARBA00022759"/>
    </source>
</evidence>
<evidence type="ECO:0000313" key="11">
    <source>
        <dbReference type="Proteomes" id="UP000783796"/>
    </source>
</evidence>
<dbReference type="InterPro" id="IPR036866">
    <property type="entry name" value="RibonucZ/Hydroxyglut_hydro"/>
</dbReference>
<feature type="binding site" evidence="8">
    <location>
        <position position="213"/>
    </location>
    <ligand>
        <name>Zn(2+)</name>
        <dbReference type="ChEBI" id="CHEBI:29105"/>
        <label>2</label>
        <note>catalytic</note>
    </ligand>
</feature>
<feature type="domain" description="Metallo-beta-lactamase" evidence="9">
    <location>
        <begin position="203"/>
        <end position="272"/>
    </location>
</feature>
<dbReference type="SUPFAM" id="SSF56281">
    <property type="entry name" value="Metallo-hydrolase/oxidoreductase"/>
    <property type="match status" value="1"/>
</dbReference>
<organism evidence="10 11">
    <name type="scientific">Candidatus Phocaeicola faecigallinarum</name>
    <dbReference type="NCBI Taxonomy" id="2838732"/>
    <lineage>
        <taxon>Bacteria</taxon>
        <taxon>Pseudomonadati</taxon>
        <taxon>Bacteroidota</taxon>
        <taxon>Bacteroidia</taxon>
        <taxon>Bacteroidales</taxon>
        <taxon>Bacteroidaceae</taxon>
        <taxon>Phocaeicola</taxon>
    </lineage>
</organism>
<evidence type="ECO:0000256" key="1">
    <source>
        <dbReference type="ARBA" id="ARBA00011738"/>
    </source>
</evidence>
<comment type="caution">
    <text evidence="10">The sequence shown here is derived from an EMBL/GenBank/DDBJ whole genome shotgun (WGS) entry which is preliminary data.</text>
</comment>
<evidence type="ECO:0000313" key="10">
    <source>
        <dbReference type="EMBL" id="MBU3838147.1"/>
    </source>
</evidence>
<evidence type="ECO:0000256" key="6">
    <source>
        <dbReference type="ARBA" id="ARBA00022801"/>
    </source>
</evidence>
<reference evidence="10" key="1">
    <citation type="journal article" date="2021" name="PeerJ">
        <title>Extensive microbial diversity within the chicken gut microbiome revealed by metagenomics and culture.</title>
        <authorList>
            <person name="Gilroy R."/>
            <person name="Ravi A."/>
            <person name="Getino M."/>
            <person name="Pursley I."/>
            <person name="Horton D.L."/>
            <person name="Alikhan N.F."/>
            <person name="Baker D."/>
            <person name="Gharbi K."/>
            <person name="Hall N."/>
            <person name="Watson M."/>
            <person name="Adriaenssens E.M."/>
            <person name="Foster-Nyarko E."/>
            <person name="Jarju S."/>
            <person name="Secka A."/>
            <person name="Antonio M."/>
            <person name="Oren A."/>
            <person name="Chaudhuri R.R."/>
            <person name="La Ragione R."/>
            <person name="Hildebrand F."/>
            <person name="Pallen M.J."/>
        </authorList>
    </citation>
    <scope>NUCLEOTIDE SEQUENCE</scope>
    <source>
        <strain evidence="10">G4-2901</strain>
    </source>
</reference>
<gene>
    <name evidence="8" type="primary">rnz</name>
    <name evidence="10" type="ORF">H9777_07520</name>
</gene>
<sequence>MEKFELNILGCGSALPTMRHSATSQVLNVREKLFMIDCGEGTQVQLRRSRLKFSRLNHIFISHLHGDHCFGLIGMISTFGMIERTADLHIYAHHDLQILLKPQLDFFCKGLPFEVIFHDIDPAERAVIYDDRSLTVETIPLKHRMPTCGFLFREKPLPNHIIRDMIDFYKVPVYMINRIKNGEDFVCEDGTVIPNSRLTVPSDPPRSYAYCSDTMFCPNIVEQIKNVDLLFHEATFLETEKARAKVTMHSTARQAAEIARMAEAKKLVIGHFSARYDDDECLLTEAKEVFANTILANENLSINI</sequence>
<dbReference type="AlphaFoldDB" id="A0A948TBY4"/>
<feature type="binding site" evidence="8">
    <location>
        <position position="68"/>
    </location>
    <ligand>
        <name>Zn(2+)</name>
        <dbReference type="ChEBI" id="CHEBI:29105"/>
        <label>2</label>
        <note>catalytic</note>
    </ligand>
</feature>
<feature type="binding site" evidence="8">
    <location>
        <position position="213"/>
    </location>
    <ligand>
        <name>Zn(2+)</name>
        <dbReference type="ChEBI" id="CHEBI:29105"/>
        <label>1</label>
        <note>catalytic</note>
    </ligand>
</feature>
<evidence type="ECO:0000259" key="9">
    <source>
        <dbReference type="Pfam" id="PF12706"/>
    </source>
</evidence>
<comment type="function">
    <text evidence="8">Zinc phosphodiesterase, which displays some tRNA 3'-processing endonuclease activity. Probably involved in tRNA maturation, by removing a 3'-trailer from precursor tRNA.</text>
</comment>
<comment type="cofactor">
    <cofactor evidence="8">
        <name>Zn(2+)</name>
        <dbReference type="ChEBI" id="CHEBI:29105"/>
    </cofactor>
    <text evidence="8">Binds 2 Zn(2+) ions.</text>
</comment>
<dbReference type="NCBIfam" id="TIGR02651">
    <property type="entry name" value="RNase_Z"/>
    <property type="match status" value="1"/>
</dbReference>